<proteinExistence type="predicted"/>
<dbReference type="RefSeq" id="WP_394831567.1">
    <property type="nucleotide sequence ID" value="NZ_CP089929.1"/>
</dbReference>
<keyword evidence="5" id="KW-1185">Reference proteome</keyword>
<evidence type="ECO:0000256" key="2">
    <source>
        <dbReference type="SAM" id="MobiDB-lite"/>
    </source>
</evidence>
<dbReference type="Gene3D" id="3.75.10.10">
    <property type="entry name" value="L-arginine/glycine Amidinotransferase, Chain A"/>
    <property type="match status" value="1"/>
</dbReference>
<evidence type="ECO:0000313" key="4">
    <source>
        <dbReference type="EMBL" id="WXB01946.1"/>
    </source>
</evidence>
<evidence type="ECO:0000256" key="1">
    <source>
        <dbReference type="ARBA" id="ARBA00022801"/>
    </source>
</evidence>
<dbReference type="EMBL" id="CP089983">
    <property type="protein sequence ID" value="WXB01946.1"/>
    <property type="molecule type" value="Genomic_DNA"/>
</dbReference>
<feature type="chain" id="PRO_5047196454" evidence="3">
    <location>
        <begin position="26"/>
        <end position="363"/>
    </location>
</feature>
<dbReference type="PANTHER" id="PTHR31377">
    <property type="entry name" value="AGMATINE DEIMINASE-RELATED"/>
    <property type="match status" value="1"/>
</dbReference>
<dbReference type="Pfam" id="PF04371">
    <property type="entry name" value="PAD_porph"/>
    <property type="match status" value="1"/>
</dbReference>
<keyword evidence="1" id="KW-0378">Hydrolase</keyword>
<dbReference type="PANTHER" id="PTHR31377:SF0">
    <property type="entry name" value="AGMATINE DEIMINASE-RELATED"/>
    <property type="match status" value="1"/>
</dbReference>
<dbReference type="InterPro" id="IPR007466">
    <property type="entry name" value="Peptidyl-Arg-deiminase_porph"/>
</dbReference>
<name>A0ABZ2KY60_9BACT</name>
<gene>
    <name evidence="4" type="ORF">LVJ94_34145</name>
</gene>
<evidence type="ECO:0000313" key="5">
    <source>
        <dbReference type="Proteomes" id="UP001374803"/>
    </source>
</evidence>
<dbReference type="Proteomes" id="UP001374803">
    <property type="component" value="Chromosome"/>
</dbReference>
<dbReference type="PROSITE" id="PS51257">
    <property type="entry name" value="PROKAR_LIPOPROTEIN"/>
    <property type="match status" value="1"/>
</dbReference>
<reference evidence="4" key="1">
    <citation type="submission" date="2021-12" db="EMBL/GenBank/DDBJ databases">
        <title>Discovery of the Pendulisporaceae a myxobacterial family with distinct sporulation behavior and unique specialized metabolism.</title>
        <authorList>
            <person name="Garcia R."/>
            <person name="Popoff A."/>
            <person name="Bader C.D."/>
            <person name="Loehr J."/>
            <person name="Walesch S."/>
            <person name="Walt C."/>
            <person name="Boldt J."/>
            <person name="Bunk B."/>
            <person name="Haeckl F.J.F.P.J."/>
            <person name="Gunesch A.P."/>
            <person name="Birkelbach J."/>
            <person name="Nuebel U."/>
            <person name="Pietschmann T."/>
            <person name="Bach T."/>
            <person name="Mueller R."/>
        </authorList>
    </citation>
    <scope>NUCLEOTIDE SEQUENCE</scope>
    <source>
        <strain evidence="4">MSr11367</strain>
    </source>
</reference>
<accession>A0ABZ2KY60</accession>
<keyword evidence="3" id="KW-0732">Signal</keyword>
<protein>
    <submittedName>
        <fullName evidence="4">Agmatine deiminase family protein</fullName>
    </submittedName>
</protein>
<sequence>MHRRALCLVSCATLLAALSGCTTSAEGLVTEEEQERRPAVLLEGDQAEASPQSGYRVPAEYEPVRAVLITWRDYTDMLGPIAVASAEAGAQVLAVKGPPSIPGVPAQQYQSLDYNTNSAWVRDYGPVGINEGTQSLSIVDTQYGVRARNVADDAIPCKLAATLHSPCYRTNLVFDGGNYMSDGRGNVFLTRMIYTWNSGKTREAVDEMLRTYLGARTIHIFDYAAGPDGRPADQTGHIDMFAKLVGECKVIVAETSDEPFQSATEKAADYFRGLECGAGRYQVTRVKGWVSQGTWYTYTNSLIVNRSVIVPFFNDPAENAAAQRAYESAMPGYRVVGVNSESSIGDGGAVHCLARELPRIVRR</sequence>
<dbReference type="SUPFAM" id="SSF55909">
    <property type="entry name" value="Pentein"/>
    <property type="match status" value="1"/>
</dbReference>
<feature type="region of interest" description="Disordered" evidence="2">
    <location>
        <begin position="28"/>
        <end position="53"/>
    </location>
</feature>
<organism evidence="4 5">
    <name type="scientific">Pendulispora rubella</name>
    <dbReference type="NCBI Taxonomy" id="2741070"/>
    <lineage>
        <taxon>Bacteria</taxon>
        <taxon>Pseudomonadati</taxon>
        <taxon>Myxococcota</taxon>
        <taxon>Myxococcia</taxon>
        <taxon>Myxococcales</taxon>
        <taxon>Sorangiineae</taxon>
        <taxon>Pendulisporaceae</taxon>
        <taxon>Pendulispora</taxon>
    </lineage>
</organism>
<evidence type="ECO:0000256" key="3">
    <source>
        <dbReference type="SAM" id="SignalP"/>
    </source>
</evidence>
<feature type="signal peptide" evidence="3">
    <location>
        <begin position="1"/>
        <end position="25"/>
    </location>
</feature>